<evidence type="ECO:0000313" key="1">
    <source>
        <dbReference type="EMBL" id="DAA03734.1"/>
    </source>
</evidence>
<dbReference type="AlphaFoldDB" id="Q6IH81"/>
<name>Q6IH81_DROME</name>
<sequence length="264" mass="29794">MEWGERKLRAEKLKLKLTDQRRARTWVPDTDMDMDTEQTLQRCSRPTFNLRKLHFEKELKFFLCAPATNERAAVAPALGLFAYCCLLVCPPDDSAHCNQDTAFSILCTHPASCSKICFLSNAFNWQGRRGGHATWLLSHCDSSVANRQPHCFHKGSFSSEPHAESLYCPLSAVKQGRFFGSGETFVTLFLSLPASSTPQVRCPINSIMTTADRRPYNRAGSKVVSGDRWTPEDFIRNTSVYVMFEMTVVITGMMMKMMTIRVAA</sequence>
<gene>
    <name evidence="1" type="ORF">HDC03045</name>
</gene>
<protein>
    <submittedName>
        <fullName evidence="1">HDC03045</fullName>
    </submittedName>
</protein>
<reference evidence="1" key="1">
    <citation type="journal article" date="2003" name="Genome Biol.">
        <title>An integrated gene annotation and transcriptional profiling approach towards the full gene content of the Drosophila genome.</title>
        <authorList>
            <person name="Hild M."/>
            <person name="Beckmann B."/>
            <person name="Haas S.A."/>
            <person name="Koch B."/>
            <person name="Solovyev V."/>
            <person name="Busold C."/>
            <person name="Fellenberg K."/>
            <person name="Boutros M."/>
            <person name="Vingron M."/>
            <person name="Sauer F."/>
            <person name="Hoheisel J.D."/>
            <person name="Paro R."/>
        </authorList>
    </citation>
    <scope>NUCLEOTIDE SEQUENCE</scope>
</reference>
<proteinExistence type="predicted"/>
<dbReference type="EMBL" id="BK003535">
    <property type="protein sequence ID" value="DAA03734.1"/>
    <property type="molecule type" value="Genomic_DNA"/>
</dbReference>
<organism evidence="1">
    <name type="scientific">Drosophila melanogaster</name>
    <name type="common">Fruit fly</name>
    <dbReference type="NCBI Taxonomy" id="7227"/>
    <lineage>
        <taxon>Eukaryota</taxon>
        <taxon>Metazoa</taxon>
        <taxon>Ecdysozoa</taxon>
        <taxon>Arthropoda</taxon>
        <taxon>Hexapoda</taxon>
        <taxon>Insecta</taxon>
        <taxon>Pterygota</taxon>
        <taxon>Neoptera</taxon>
        <taxon>Endopterygota</taxon>
        <taxon>Diptera</taxon>
        <taxon>Brachycera</taxon>
        <taxon>Muscomorpha</taxon>
        <taxon>Ephydroidea</taxon>
        <taxon>Drosophilidae</taxon>
        <taxon>Drosophila</taxon>
        <taxon>Sophophora</taxon>
    </lineage>
</organism>
<accession>Q6IH81</accession>